<reference evidence="2 3" key="1">
    <citation type="submission" date="2015-12" db="EMBL/GenBank/DDBJ databases">
        <title>The genome of Folsomia candida.</title>
        <authorList>
            <person name="Faddeeva A."/>
            <person name="Derks M.F."/>
            <person name="Anvar Y."/>
            <person name="Smit S."/>
            <person name="Van Straalen N."/>
            <person name="Roelofs D."/>
        </authorList>
    </citation>
    <scope>NUCLEOTIDE SEQUENCE [LARGE SCALE GENOMIC DNA]</scope>
    <source>
        <strain evidence="2 3">VU population</strain>
        <tissue evidence="2">Whole body</tissue>
    </source>
</reference>
<organism evidence="2 3">
    <name type="scientific">Folsomia candida</name>
    <name type="common">Springtail</name>
    <dbReference type="NCBI Taxonomy" id="158441"/>
    <lineage>
        <taxon>Eukaryota</taxon>
        <taxon>Metazoa</taxon>
        <taxon>Ecdysozoa</taxon>
        <taxon>Arthropoda</taxon>
        <taxon>Hexapoda</taxon>
        <taxon>Collembola</taxon>
        <taxon>Entomobryomorpha</taxon>
        <taxon>Isotomoidea</taxon>
        <taxon>Isotomidae</taxon>
        <taxon>Proisotominae</taxon>
        <taxon>Folsomia</taxon>
    </lineage>
</organism>
<feature type="chain" id="PRO_5012646517" evidence="1">
    <location>
        <begin position="22"/>
        <end position="250"/>
    </location>
</feature>
<keyword evidence="3" id="KW-1185">Reference proteome</keyword>
<sequence>MSIVPVLIVTLFLVWIPYVTPQSRKLHCLESKADVATFLWTSVGAEVTSAASASQLPKAFGDLKGLTGTDFWFMEGPSSSAKDITFKAPLNLYSSRARSVTIYLKYYTNSQRRLSLYPVRESGGSGSSSPAAGSLQLLPLSATPSVSWTEIRREIDPSDSPVEITAHLASKEFLIFDKIVVAVDTPLPSDLSISCSVMRNPPVFGAGGGSTISSPVTTRSIPTTPQQQQCPPIPPVPECKCNCSCNCAKC</sequence>
<name>A0A226CXD7_FOLCA</name>
<dbReference type="EMBL" id="LNIX01000054">
    <property type="protein sequence ID" value="OXA37629.1"/>
    <property type="molecule type" value="Genomic_DNA"/>
</dbReference>
<keyword evidence="1" id="KW-0732">Signal</keyword>
<gene>
    <name evidence="2" type="ORF">Fcan01_27605</name>
</gene>
<evidence type="ECO:0000313" key="3">
    <source>
        <dbReference type="Proteomes" id="UP000198287"/>
    </source>
</evidence>
<feature type="signal peptide" evidence="1">
    <location>
        <begin position="1"/>
        <end position="21"/>
    </location>
</feature>
<proteinExistence type="predicted"/>
<evidence type="ECO:0000256" key="1">
    <source>
        <dbReference type="SAM" id="SignalP"/>
    </source>
</evidence>
<dbReference type="Proteomes" id="UP000198287">
    <property type="component" value="Unassembled WGS sequence"/>
</dbReference>
<evidence type="ECO:0000313" key="2">
    <source>
        <dbReference type="EMBL" id="OXA37629.1"/>
    </source>
</evidence>
<dbReference type="AlphaFoldDB" id="A0A226CXD7"/>
<protein>
    <submittedName>
        <fullName evidence="2">Uncharacterized protein</fullName>
    </submittedName>
</protein>
<accession>A0A226CXD7</accession>
<comment type="caution">
    <text evidence="2">The sequence shown here is derived from an EMBL/GenBank/DDBJ whole genome shotgun (WGS) entry which is preliminary data.</text>
</comment>